<keyword evidence="3" id="KW-1185">Reference proteome</keyword>
<name>A0ABU8GGW6_9ACTN</name>
<evidence type="ECO:0000256" key="1">
    <source>
        <dbReference type="SAM" id="MobiDB-lite"/>
    </source>
</evidence>
<dbReference type="RefSeq" id="WP_336558413.1">
    <property type="nucleotide sequence ID" value="NZ_JBBAYL010000008.1"/>
</dbReference>
<accession>A0ABU8GGW6</accession>
<dbReference type="Proteomes" id="UP001365781">
    <property type="component" value="Unassembled WGS sequence"/>
</dbReference>
<feature type="region of interest" description="Disordered" evidence="1">
    <location>
        <begin position="24"/>
        <end position="43"/>
    </location>
</feature>
<sequence>MDAGATLKAMEALLHLLKELEVTETGRSAPQNAPAGGSRSPAHTRWTFTQLGLGSTRAALAPLKVPDASSYEQVDRVLHQTVEGFAAAEDRPELPTDWTMHAAQFGMQVARTLGASREVGMRLALRVNDVVVAEAEVTERARRHLQDAVKARYTTLGSRRGHLGGLSDTGGNLKAVLWSEVGHERIPLVCGKEHREQLRQAWGHDRVEVTGQITENARGQVVKIKVDDIELLPTEPSLSEQDLQSGFWPDMTGGLGALQHLAVIRGEA</sequence>
<proteinExistence type="predicted"/>
<comment type="caution">
    <text evidence="2">The sequence shown here is derived from an EMBL/GenBank/DDBJ whole genome shotgun (WGS) entry which is preliminary data.</text>
</comment>
<evidence type="ECO:0000313" key="2">
    <source>
        <dbReference type="EMBL" id="MEI5612433.1"/>
    </source>
</evidence>
<evidence type="ECO:0000313" key="3">
    <source>
        <dbReference type="Proteomes" id="UP001365781"/>
    </source>
</evidence>
<gene>
    <name evidence="2" type="ORF">WB403_25070</name>
</gene>
<organism evidence="2 3">
    <name type="scientific">Streptomyces brasiliscabiei</name>
    <dbReference type="NCBI Taxonomy" id="2736302"/>
    <lineage>
        <taxon>Bacteria</taxon>
        <taxon>Bacillati</taxon>
        <taxon>Actinomycetota</taxon>
        <taxon>Actinomycetes</taxon>
        <taxon>Kitasatosporales</taxon>
        <taxon>Streptomycetaceae</taxon>
        <taxon>Streptomyces</taxon>
    </lineage>
</organism>
<reference evidence="2 3" key="1">
    <citation type="submission" date="2024-03" db="EMBL/GenBank/DDBJ databases">
        <title>First Report of Pectobacterium brasiliscabiei causing potato scab in china.</title>
        <authorList>
            <person name="Handique U."/>
        </authorList>
    </citation>
    <scope>NUCLEOTIDE SEQUENCE [LARGE SCALE GENOMIC DNA]</scope>
    <source>
        <strain evidence="2 3">ZRIMU1503</strain>
    </source>
</reference>
<protein>
    <submittedName>
        <fullName evidence="2">Uncharacterized protein</fullName>
    </submittedName>
</protein>
<dbReference type="EMBL" id="JBBAYM010000017">
    <property type="protein sequence ID" value="MEI5612433.1"/>
    <property type="molecule type" value="Genomic_DNA"/>
</dbReference>